<evidence type="ECO:0000256" key="10">
    <source>
        <dbReference type="PIRSR" id="PIRSR000112-2"/>
    </source>
</evidence>
<comment type="pathway">
    <text evidence="5">Polyol metabolism; glycerol fermentation; glycerone phosphate from glycerol (oxidative route): step 1/2.</text>
</comment>
<comment type="cofactor">
    <cofactor evidence="9">
        <name>Zn(2+)</name>
        <dbReference type="ChEBI" id="CHEBI:29105"/>
    </cofactor>
    <text evidence="9">Binds 1 zinc ion per subunit.</text>
</comment>
<feature type="binding site" evidence="10">
    <location>
        <position position="120"/>
    </location>
    <ligand>
        <name>glycerol</name>
        <dbReference type="ChEBI" id="CHEBI:17754"/>
    </ligand>
</feature>
<evidence type="ECO:0000256" key="3">
    <source>
        <dbReference type="ARBA" id="ARBA00023002"/>
    </source>
</evidence>
<evidence type="ECO:0000256" key="2">
    <source>
        <dbReference type="ARBA" id="ARBA00022723"/>
    </source>
</evidence>
<dbReference type="InterPro" id="IPR016205">
    <property type="entry name" value="Glycerol_DH"/>
</dbReference>
<comment type="caution">
    <text evidence="13">The sequence shown here is derived from an EMBL/GenBank/DDBJ whole genome shotgun (WGS) entry which is preliminary data.</text>
</comment>
<keyword evidence="9" id="KW-0862">Zinc</keyword>
<evidence type="ECO:0000256" key="11">
    <source>
        <dbReference type="PIRSR" id="PIRSR000112-3"/>
    </source>
</evidence>
<feature type="binding site" evidence="9">
    <location>
        <position position="253"/>
    </location>
    <ligand>
        <name>glycerol</name>
        <dbReference type="ChEBI" id="CHEBI:17754"/>
    </ligand>
</feature>
<feature type="binding site" evidence="9">
    <location>
        <position position="270"/>
    </location>
    <ligand>
        <name>glycerol</name>
        <dbReference type="ChEBI" id="CHEBI:17754"/>
    </ligand>
</feature>
<feature type="binding site" evidence="9">
    <location>
        <position position="170"/>
    </location>
    <ligand>
        <name>glycerol</name>
        <dbReference type="ChEBI" id="CHEBI:17754"/>
    </ligand>
</feature>
<feature type="binding site" evidence="11">
    <location>
        <position position="126"/>
    </location>
    <ligand>
        <name>NAD(+)</name>
        <dbReference type="ChEBI" id="CHEBI:57540"/>
    </ligand>
</feature>
<dbReference type="NCBIfam" id="NF006941">
    <property type="entry name" value="PRK09423.1"/>
    <property type="match status" value="1"/>
</dbReference>
<dbReference type="Proteomes" id="UP000070442">
    <property type="component" value="Unassembled WGS sequence"/>
</dbReference>
<dbReference type="InterPro" id="IPR001670">
    <property type="entry name" value="ADH_Fe/GldA"/>
</dbReference>
<keyword evidence="2 9" id="KW-0479">Metal-binding</keyword>
<dbReference type="PANTHER" id="PTHR43616">
    <property type="entry name" value="GLYCEROL DEHYDROGENASE"/>
    <property type="match status" value="1"/>
</dbReference>
<comment type="similarity">
    <text evidence="1">Belongs to the iron-containing alcohol dehydrogenase family.</text>
</comment>
<dbReference type="PANTHER" id="PTHR43616:SF5">
    <property type="entry name" value="GLYCEROL DEHYDROGENASE 1"/>
    <property type="match status" value="1"/>
</dbReference>
<dbReference type="EMBL" id="LSDG01000019">
    <property type="protein sequence ID" value="KXB67295.1"/>
    <property type="molecule type" value="Genomic_DNA"/>
</dbReference>
<dbReference type="CDD" id="cd08170">
    <property type="entry name" value="GlyDH"/>
    <property type="match status" value="1"/>
</dbReference>
<feature type="binding site" evidence="11">
    <location>
        <position position="130"/>
    </location>
    <ligand>
        <name>NAD(+)</name>
        <dbReference type="ChEBI" id="CHEBI:57540"/>
    </ligand>
</feature>
<dbReference type="GO" id="GO:0008888">
    <property type="term" value="F:glycerol dehydrogenase (NAD+) activity"/>
    <property type="evidence" value="ECO:0007669"/>
    <property type="project" value="UniProtKB-EC"/>
</dbReference>
<proteinExistence type="inferred from homology"/>
<dbReference type="RefSeq" id="WP_068367003.1">
    <property type="nucleotide sequence ID" value="NZ_CAMQER010000022.1"/>
</dbReference>
<keyword evidence="14" id="KW-1185">Reference proteome</keyword>
<evidence type="ECO:0000256" key="7">
    <source>
        <dbReference type="ARBA" id="ARBA00040132"/>
    </source>
</evidence>
<dbReference type="PATRIC" id="fig|755172.3.peg.460"/>
<dbReference type="STRING" id="755172.HMPREF1863_00480"/>
<feature type="binding site" evidence="11">
    <location>
        <begin position="93"/>
        <end position="97"/>
    </location>
    <ligand>
        <name>NAD(+)</name>
        <dbReference type="ChEBI" id="CHEBI:57540"/>
    </ligand>
</feature>
<evidence type="ECO:0000313" key="14">
    <source>
        <dbReference type="Proteomes" id="UP000070442"/>
    </source>
</evidence>
<keyword evidence="4 11" id="KW-0520">NAD</keyword>
<dbReference type="GO" id="GO:0046872">
    <property type="term" value="F:metal ion binding"/>
    <property type="evidence" value="ECO:0007669"/>
    <property type="project" value="UniProtKB-KW"/>
</dbReference>
<evidence type="ECO:0000256" key="1">
    <source>
        <dbReference type="ARBA" id="ARBA00007358"/>
    </source>
</evidence>
<feature type="binding site" evidence="11">
    <location>
        <position position="124"/>
    </location>
    <ligand>
        <name>NAD(+)</name>
        <dbReference type="ChEBI" id="CHEBI:57540"/>
    </ligand>
</feature>
<evidence type="ECO:0000256" key="5">
    <source>
        <dbReference type="ARBA" id="ARBA00037918"/>
    </source>
</evidence>
<organism evidence="13 14">
    <name type="scientific">Aedoeadaptatus coxii</name>
    <dbReference type="NCBI Taxonomy" id="755172"/>
    <lineage>
        <taxon>Bacteria</taxon>
        <taxon>Bacillati</taxon>
        <taxon>Bacillota</taxon>
        <taxon>Tissierellia</taxon>
        <taxon>Tissierellales</taxon>
        <taxon>Peptoniphilaceae</taxon>
        <taxon>Aedoeadaptatus</taxon>
    </lineage>
</organism>
<dbReference type="PROSITE" id="PS00913">
    <property type="entry name" value="ADH_IRON_1"/>
    <property type="match status" value="1"/>
</dbReference>
<dbReference type="AlphaFoldDB" id="A0A134AI00"/>
<gene>
    <name evidence="13" type="ORF">HMPREF1863_00480</name>
</gene>
<dbReference type="PIRSF" id="PIRSF000112">
    <property type="entry name" value="Glycerol_dehydrogenase"/>
    <property type="match status" value="1"/>
</dbReference>
<evidence type="ECO:0000256" key="9">
    <source>
        <dbReference type="PIRSR" id="PIRSR000112-1"/>
    </source>
</evidence>
<feature type="domain" description="Alcohol dehydrogenase iron-type/glycerol dehydrogenase GldA" evidence="12">
    <location>
        <begin position="8"/>
        <end position="153"/>
    </location>
</feature>
<dbReference type="Gene3D" id="3.40.50.1970">
    <property type="match status" value="1"/>
</dbReference>
<sequence length="361" mass="38614">MSKVICSPGSYIQEKGAIKRLADYCKGIGAKNAYIITGNSANRKYKADIEKSFKDNDMACTIVLFGGECSDVEIKRHQEQLGDADVIFGIGGGKTLDTTKAIAFYSKIPMVIVPTAASSDAPCSRLSVVYTEDHEFDYYLPLNKNPDMVIMDTDVIANAPVKLLVAGIGDALATYYEAMACEKSDAVTMAGGHSTKASIALATLCLDTLLEDGLKAKVAVENKVVTKALENIIEANTYLSGVGFESSGLAAAHAIHNGLTVIEETHDLLHGEKVAFGVLCQMVLENDDLEDIYEIMEFCKALGLPTTFEDMGMGNVSDEKLLEAAELACAEGDTMVNMPFEVTAEDVVAAMKTADKLGKSL</sequence>
<evidence type="ECO:0000256" key="8">
    <source>
        <dbReference type="ARBA" id="ARBA00049006"/>
    </source>
</evidence>
<dbReference type="InterPro" id="IPR018211">
    <property type="entry name" value="ADH_Fe_CS"/>
</dbReference>
<dbReference type="SUPFAM" id="SSF56796">
    <property type="entry name" value="Dehydroquinate synthase-like"/>
    <property type="match status" value="1"/>
</dbReference>
<feature type="binding site" evidence="11">
    <location>
        <begin position="115"/>
        <end position="118"/>
    </location>
    <ligand>
        <name>NAD(+)</name>
        <dbReference type="ChEBI" id="CHEBI:57540"/>
    </ligand>
</feature>
<dbReference type="OrthoDB" id="5198708at2"/>
<evidence type="ECO:0000256" key="6">
    <source>
        <dbReference type="ARBA" id="ARBA00039147"/>
    </source>
</evidence>
<name>A0A134AI00_9FIRM</name>
<accession>A0A134AI00</accession>
<dbReference type="Gene3D" id="1.20.1090.10">
    <property type="entry name" value="Dehydroquinate synthase-like - alpha domain"/>
    <property type="match status" value="1"/>
</dbReference>
<evidence type="ECO:0000313" key="13">
    <source>
        <dbReference type="EMBL" id="KXB67295.1"/>
    </source>
</evidence>
<comment type="catalytic activity">
    <reaction evidence="8">
        <text>glycerol + NAD(+) = dihydroxyacetone + NADH + H(+)</text>
        <dbReference type="Rhea" id="RHEA:13769"/>
        <dbReference type="ChEBI" id="CHEBI:15378"/>
        <dbReference type="ChEBI" id="CHEBI:16016"/>
        <dbReference type="ChEBI" id="CHEBI:17754"/>
        <dbReference type="ChEBI" id="CHEBI:57540"/>
        <dbReference type="ChEBI" id="CHEBI:57945"/>
        <dbReference type="EC" id="1.1.1.6"/>
    </reaction>
</comment>
<reference evidence="14" key="1">
    <citation type="submission" date="2016-01" db="EMBL/GenBank/DDBJ databases">
        <authorList>
            <person name="Mitreva M."/>
            <person name="Pepin K.H."/>
            <person name="Mihindukulasuriya K.A."/>
            <person name="Fulton R."/>
            <person name="Fronick C."/>
            <person name="O'Laughlin M."/>
            <person name="Miner T."/>
            <person name="Herter B."/>
            <person name="Rosa B.A."/>
            <person name="Cordes M."/>
            <person name="Tomlinson C."/>
            <person name="Wollam A."/>
            <person name="Palsikar V.B."/>
            <person name="Mardis E.R."/>
            <person name="Wilson R.K."/>
        </authorList>
    </citation>
    <scope>NUCLEOTIDE SEQUENCE [LARGE SCALE GENOMIC DNA]</scope>
    <source>
        <strain evidence="14">DNF00729</strain>
    </source>
</reference>
<dbReference type="GO" id="GO:0005829">
    <property type="term" value="C:cytosol"/>
    <property type="evidence" value="ECO:0007669"/>
    <property type="project" value="TreeGrafter"/>
</dbReference>
<keyword evidence="3" id="KW-0560">Oxidoreductase</keyword>
<dbReference type="EC" id="1.1.1.6" evidence="6"/>
<protein>
    <recommendedName>
        <fullName evidence="7">Glycerol dehydrogenase</fullName>
        <ecNumber evidence="6">1.1.1.6</ecNumber>
    </recommendedName>
</protein>
<evidence type="ECO:0000259" key="12">
    <source>
        <dbReference type="Pfam" id="PF00465"/>
    </source>
</evidence>
<dbReference type="PROSITE" id="PS00060">
    <property type="entry name" value="ADH_IRON_2"/>
    <property type="match status" value="1"/>
</dbReference>
<evidence type="ECO:0000256" key="4">
    <source>
        <dbReference type="ARBA" id="ARBA00023027"/>
    </source>
</evidence>
<dbReference type="Pfam" id="PF00465">
    <property type="entry name" value="Fe-ADH"/>
    <property type="match status" value="1"/>
</dbReference>